<dbReference type="EMBL" id="MN739457">
    <property type="protein sequence ID" value="QHT05637.1"/>
    <property type="molecule type" value="Genomic_DNA"/>
</dbReference>
<accession>A0A6C0CN44</accession>
<name>A0A6C0CN44_9ZZZZ</name>
<sequence>MYMKLFLSTPCYGGLCLEKYVSSIVRLQLELMKEGIQLMLDTTENESLVHRARNVSVGRFLQKTDADRFMFIDADVEFDAASVVRLVKSDHDVSVAVYPKKVVMWDNVKKSVEEGDTRNMGLLSSSLVVNIGASKRSVVDGFVEVLDGPTGFMVITRDAMERMCEHYKPTLQCKNDHQNRDFDEYCAIFDCMIDPDSKRYLSEDYAFCRRWQQMGGKIFADVNTTLGHVGNLPFVGCLNERLKA</sequence>
<dbReference type="SUPFAM" id="SSF53448">
    <property type="entry name" value="Nucleotide-diphospho-sugar transferases"/>
    <property type="match status" value="1"/>
</dbReference>
<dbReference type="InterPro" id="IPR029044">
    <property type="entry name" value="Nucleotide-diphossugar_trans"/>
</dbReference>
<evidence type="ECO:0008006" key="2">
    <source>
        <dbReference type="Google" id="ProtNLM"/>
    </source>
</evidence>
<protein>
    <recommendedName>
        <fullName evidence="2">Nucleotide-diphospho-sugar transferase domain-containing protein</fullName>
    </recommendedName>
</protein>
<dbReference type="Gene3D" id="3.90.550.40">
    <property type="match status" value="1"/>
</dbReference>
<evidence type="ECO:0000313" key="1">
    <source>
        <dbReference type="EMBL" id="QHT05637.1"/>
    </source>
</evidence>
<organism evidence="1">
    <name type="scientific">viral metagenome</name>
    <dbReference type="NCBI Taxonomy" id="1070528"/>
    <lineage>
        <taxon>unclassified sequences</taxon>
        <taxon>metagenomes</taxon>
        <taxon>organismal metagenomes</taxon>
    </lineage>
</organism>
<proteinExistence type="predicted"/>
<dbReference type="AlphaFoldDB" id="A0A6C0CN44"/>
<reference evidence="1" key="1">
    <citation type="journal article" date="2020" name="Nature">
        <title>Giant virus diversity and host interactions through global metagenomics.</title>
        <authorList>
            <person name="Schulz F."/>
            <person name="Roux S."/>
            <person name="Paez-Espino D."/>
            <person name="Jungbluth S."/>
            <person name="Walsh D.A."/>
            <person name="Denef V.J."/>
            <person name="McMahon K.D."/>
            <person name="Konstantinidis K.T."/>
            <person name="Eloe-Fadrosh E.A."/>
            <person name="Kyrpides N.C."/>
            <person name="Woyke T."/>
        </authorList>
    </citation>
    <scope>NUCLEOTIDE SEQUENCE</scope>
    <source>
        <strain evidence="1">GVMAG-M-3300021389-45</strain>
    </source>
</reference>